<comment type="caution">
    <text evidence="7">The sequence shown here is derived from an EMBL/GenBank/DDBJ whole genome shotgun (WGS) entry which is preliminary data.</text>
</comment>
<comment type="subcellular location">
    <subcellularLocation>
        <location evidence="1">Cell membrane</location>
        <topology evidence="1">Multi-pass membrane protein</topology>
    </subcellularLocation>
</comment>
<feature type="transmembrane region" description="Helical" evidence="6">
    <location>
        <begin position="154"/>
        <end position="177"/>
    </location>
</feature>
<dbReference type="PIRSF" id="PIRSF006324">
    <property type="entry name" value="LeuE"/>
    <property type="match status" value="1"/>
</dbReference>
<dbReference type="Pfam" id="PF01810">
    <property type="entry name" value="LysE"/>
    <property type="match status" value="1"/>
</dbReference>
<keyword evidence="4 6" id="KW-1133">Transmembrane helix</keyword>
<evidence type="ECO:0000256" key="6">
    <source>
        <dbReference type="SAM" id="Phobius"/>
    </source>
</evidence>
<evidence type="ECO:0000256" key="4">
    <source>
        <dbReference type="ARBA" id="ARBA00022989"/>
    </source>
</evidence>
<accession>A0ABW1A7Z1</accession>
<dbReference type="InterPro" id="IPR001123">
    <property type="entry name" value="LeuE-type"/>
</dbReference>
<feature type="transmembrane region" description="Helical" evidence="6">
    <location>
        <begin position="70"/>
        <end position="89"/>
    </location>
</feature>
<gene>
    <name evidence="7" type="ORF">ACFPZN_34080</name>
</gene>
<keyword evidence="2" id="KW-1003">Cell membrane</keyword>
<feature type="transmembrane region" description="Helical" evidence="6">
    <location>
        <begin position="45"/>
        <end position="64"/>
    </location>
</feature>
<dbReference type="EMBL" id="JBHSON010000057">
    <property type="protein sequence ID" value="MFC5750678.1"/>
    <property type="molecule type" value="Genomic_DNA"/>
</dbReference>
<feature type="transmembrane region" description="Helical" evidence="6">
    <location>
        <begin position="120"/>
        <end position="142"/>
    </location>
</feature>
<dbReference type="PANTHER" id="PTHR30086">
    <property type="entry name" value="ARGININE EXPORTER PROTEIN ARGO"/>
    <property type="match status" value="1"/>
</dbReference>
<organism evidence="7 8">
    <name type="scientific">Actinomadura rugatobispora</name>
    <dbReference type="NCBI Taxonomy" id="1994"/>
    <lineage>
        <taxon>Bacteria</taxon>
        <taxon>Bacillati</taxon>
        <taxon>Actinomycetota</taxon>
        <taxon>Actinomycetes</taxon>
        <taxon>Streptosporangiales</taxon>
        <taxon>Thermomonosporaceae</taxon>
        <taxon>Actinomadura</taxon>
    </lineage>
</organism>
<name>A0ABW1A7Z1_9ACTN</name>
<evidence type="ECO:0000256" key="1">
    <source>
        <dbReference type="ARBA" id="ARBA00004651"/>
    </source>
</evidence>
<evidence type="ECO:0000256" key="3">
    <source>
        <dbReference type="ARBA" id="ARBA00022692"/>
    </source>
</evidence>
<sequence length="214" mass="22614">MISTEQLLGFSAMALAIIVIPGPTVLFVVGRALAHGRRTAMTSVAGNELGALLMTVLVALGIGSIVERSILVFTALKLIGAAYIIYLGVQAFRNRRSLEGAMDELDAGQRRGSARELWQGFVVGATNPKTIVFFAAVLPQFVERGNGHVPLQMMIFGLVFCLIALLCDSVWGLTAAAARSWFARSPHRLAAVGGTGGLMMIGLGLTVATTGRKD</sequence>
<dbReference type="PANTHER" id="PTHR30086:SF20">
    <property type="entry name" value="ARGININE EXPORTER PROTEIN ARGO-RELATED"/>
    <property type="match status" value="1"/>
</dbReference>
<reference evidence="8" key="1">
    <citation type="journal article" date="2019" name="Int. J. Syst. Evol. Microbiol.">
        <title>The Global Catalogue of Microorganisms (GCM) 10K type strain sequencing project: providing services to taxonomists for standard genome sequencing and annotation.</title>
        <authorList>
            <consortium name="The Broad Institute Genomics Platform"/>
            <consortium name="The Broad Institute Genome Sequencing Center for Infectious Disease"/>
            <person name="Wu L."/>
            <person name="Ma J."/>
        </authorList>
    </citation>
    <scope>NUCLEOTIDE SEQUENCE [LARGE SCALE GENOMIC DNA]</scope>
    <source>
        <strain evidence="8">KCTC 42087</strain>
    </source>
</reference>
<keyword evidence="8" id="KW-1185">Reference proteome</keyword>
<protein>
    <submittedName>
        <fullName evidence="7">LysE family translocator</fullName>
    </submittedName>
</protein>
<feature type="transmembrane region" description="Helical" evidence="6">
    <location>
        <begin position="12"/>
        <end position="33"/>
    </location>
</feature>
<keyword evidence="5 6" id="KW-0472">Membrane</keyword>
<evidence type="ECO:0000313" key="7">
    <source>
        <dbReference type="EMBL" id="MFC5750678.1"/>
    </source>
</evidence>
<evidence type="ECO:0000313" key="8">
    <source>
        <dbReference type="Proteomes" id="UP001596074"/>
    </source>
</evidence>
<feature type="transmembrane region" description="Helical" evidence="6">
    <location>
        <begin position="189"/>
        <end position="208"/>
    </location>
</feature>
<evidence type="ECO:0000256" key="2">
    <source>
        <dbReference type="ARBA" id="ARBA00022475"/>
    </source>
</evidence>
<keyword evidence="3 6" id="KW-0812">Transmembrane</keyword>
<dbReference type="Proteomes" id="UP001596074">
    <property type="component" value="Unassembled WGS sequence"/>
</dbReference>
<evidence type="ECO:0000256" key="5">
    <source>
        <dbReference type="ARBA" id="ARBA00023136"/>
    </source>
</evidence>
<proteinExistence type="predicted"/>
<dbReference type="RefSeq" id="WP_378286433.1">
    <property type="nucleotide sequence ID" value="NZ_JBHSON010000057.1"/>
</dbReference>